<evidence type="ECO:0000256" key="1">
    <source>
        <dbReference type="SAM" id="MobiDB-lite"/>
    </source>
</evidence>
<dbReference type="AlphaFoldDB" id="A0A396AML7"/>
<reference evidence="2 3" key="1">
    <citation type="submission" date="2018-08" db="EMBL/GenBank/DDBJ databases">
        <title>A genome reference for cultivated species of the human gut microbiota.</title>
        <authorList>
            <person name="Zou Y."/>
            <person name="Xue W."/>
            <person name="Luo G."/>
        </authorList>
    </citation>
    <scope>NUCLEOTIDE SEQUENCE [LARGE SCALE GENOMIC DNA]</scope>
    <source>
        <strain evidence="2 3">AM32-8LB</strain>
    </source>
</reference>
<evidence type="ECO:0008006" key="4">
    <source>
        <dbReference type="Google" id="ProtNLM"/>
    </source>
</evidence>
<comment type="caution">
    <text evidence="2">The sequence shown here is derived from an EMBL/GenBank/DDBJ whole genome shotgun (WGS) entry which is preliminary data.</text>
</comment>
<dbReference type="Proteomes" id="UP000266391">
    <property type="component" value="Unassembled WGS sequence"/>
</dbReference>
<dbReference type="EMBL" id="QSIQ01000001">
    <property type="protein sequence ID" value="RHD06454.1"/>
    <property type="molecule type" value="Genomic_DNA"/>
</dbReference>
<sequence>MAAKKKRMTQKEKDLNRAWKKEMQEKGILPPDKKRLNRRKFIEEVRDEWNAKDQDCYIWDFYLMRAVSYMMSQTDKRLNPSPEAVGVAKLLKAAMKLKEFQDKIKSEGREDYTITEEYEYIKEVLKM</sequence>
<gene>
    <name evidence="2" type="ORF">DW813_00885</name>
</gene>
<feature type="compositionally biased region" description="Basic and acidic residues" evidence="1">
    <location>
        <begin position="9"/>
        <end position="23"/>
    </location>
</feature>
<organism evidence="2 3">
    <name type="scientific">Roseburia inulinivorans</name>
    <dbReference type="NCBI Taxonomy" id="360807"/>
    <lineage>
        <taxon>Bacteria</taxon>
        <taxon>Bacillati</taxon>
        <taxon>Bacillota</taxon>
        <taxon>Clostridia</taxon>
        <taxon>Lachnospirales</taxon>
        <taxon>Lachnospiraceae</taxon>
        <taxon>Roseburia</taxon>
    </lineage>
</organism>
<dbReference type="RefSeq" id="WP_118091778.1">
    <property type="nucleotide sequence ID" value="NZ_QSIQ01000001.1"/>
</dbReference>
<name>A0A396AML7_9FIRM</name>
<feature type="region of interest" description="Disordered" evidence="1">
    <location>
        <begin position="1"/>
        <end position="23"/>
    </location>
</feature>
<accession>A0A396AML7</accession>
<evidence type="ECO:0000313" key="2">
    <source>
        <dbReference type="EMBL" id="RHD06454.1"/>
    </source>
</evidence>
<evidence type="ECO:0000313" key="3">
    <source>
        <dbReference type="Proteomes" id="UP000266391"/>
    </source>
</evidence>
<proteinExistence type="predicted"/>
<protein>
    <recommendedName>
        <fullName evidence="4">Addiction module toxin RelE</fullName>
    </recommendedName>
</protein>